<comment type="caution">
    <text evidence="1">The sequence shown here is derived from an EMBL/GenBank/DDBJ whole genome shotgun (WGS) entry which is preliminary data.</text>
</comment>
<sequence>MEKEDPTFSISEIEFLNLLHLAKQNDTDAILKLLKFFENDMLYLSRYIRMPKEDSLQSMSLALIELFKKEH</sequence>
<protein>
    <submittedName>
        <fullName evidence="1">Helix-turn-helix domain-containing protein</fullName>
    </submittedName>
</protein>
<evidence type="ECO:0000313" key="2">
    <source>
        <dbReference type="Proteomes" id="UP001527181"/>
    </source>
</evidence>
<dbReference type="Proteomes" id="UP001527181">
    <property type="component" value="Unassembled WGS sequence"/>
</dbReference>
<proteinExistence type="predicted"/>
<name>A0ABT4H3C1_PAEAL</name>
<accession>A0ABT4H3C1</accession>
<keyword evidence="2" id="KW-1185">Reference proteome</keyword>
<reference evidence="1 2" key="1">
    <citation type="submission" date="2022-05" db="EMBL/GenBank/DDBJ databases">
        <title>Genome Sequencing of Bee-Associated Microbes.</title>
        <authorList>
            <person name="Dunlap C."/>
        </authorList>
    </citation>
    <scope>NUCLEOTIDE SEQUENCE [LARGE SCALE GENOMIC DNA]</scope>
    <source>
        <strain evidence="1 2">NRRL B-04010</strain>
    </source>
</reference>
<evidence type="ECO:0000313" key="1">
    <source>
        <dbReference type="EMBL" id="MCY9763161.1"/>
    </source>
</evidence>
<organism evidence="1 2">
    <name type="scientific">Paenibacillus alvei</name>
    <name type="common">Bacillus alvei</name>
    <dbReference type="NCBI Taxonomy" id="44250"/>
    <lineage>
        <taxon>Bacteria</taxon>
        <taxon>Bacillati</taxon>
        <taxon>Bacillota</taxon>
        <taxon>Bacilli</taxon>
        <taxon>Bacillales</taxon>
        <taxon>Paenibacillaceae</taxon>
        <taxon>Paenibacillus</taxon>
    </lineage>
</organism>
<dbReference type="EMBL" id="JAMDNP010000050">
    <property type="protein sequence ID" value="MCY9763161.1"/>
    <property type="molecule type" value="Genomic_DNA"/>
</dbReference>
<gene>
    <name evidence="1" type="ORF">M5X12_21750</name>
</gene>